<feature type="transmembrane region" description="Helical" evidence="1">
    <location>
        <begin position="121"/>
        <end position="141"/>
    </location>
</feature>
<feature type="transmembrane region" description="Helical" evidence="1">
    <location>
        <begin position="198"/>
        <end position="218"/>
    </location>
</feature>
<feature type="transmembrane region" description="Helical" evidence="1">
    <location>
        <begin position="65"/>
        <end position="82"/>
    </location>
</feature>
<reference evidence="2" key="2">
    <citation type="journal article" date="2021" name="PeerJ">
        <title>Extensive microbial diversity within the chicken gut microbiome revealed by metagenomics and culture.</title>
        <authorList>
            <person name="Gilroy R."/>
            <person name="Ravi A."/>
            <person name="Getino M."/>
            <person name="Pursley I."/>
            <person name="Horton D.L."/>
            <person name="Alikhan N.F."/>
            <person name="Baker D."/>
            <person name="Gharbi K."/>
            <person name="Hall N."/>
            <person name="Watson M."/>
            <person name="Adriaenssens E.M."/>
            <person name="Foster-Nyarko E."/>
            <person name="Jarju S."/>
            <person name="Secka A."/>
            <person name="Antonio M."/>
            <person name="Oren A."/>
            <person name="Chaudhuri R.R."/>
            <person name="La Ragione R."/>
            <person name="Hildebrand F."/>
            <person name="Pallen M.J."/>
        </authorList>
    </citation>
    <scope>NUCLEOTIDE SEQUENCE</scope>
    <source>
        <strain evidence="2">CHK157-1446</strain>
    </source>
</reference>
<feature type="transmembrane region" description="Helical" evidence="1">
    <location>
        <begin position="94"/>
        <end position="115"/>
    </location>
</feature>
<dbReference type="Proteomes" id="UP000823982">
    <property type="component" value="Unassembled WGS sequence"/>
</dbReference>
<sequence length="235" mass="26205">MFDTFSSAHFLWLGIAAAAIALAMVLFRYLGEKGRRRMFVVVTVLMLADELLKYVATAVTGQFEVQFLPFHLCSVNLFVALFNTIKPNKVTKNILYALCLPGAIIALLVPTWTSLPQWNVMFLHSETVHMLLVLYPCMLLASGFKPDYKVLPWVALFLLGVCVPAVALNTIFDTNFLFLNGTVGNPVLELCKDVFGDVYQIGLVVLLVIVWFLMYLPWEIARVAKAKKLAGLAAK</sequence>
<feature type="transmembrane region" description="Helical" evidence="1">
    <location>
        <begin position="153"/>
        <end position="178"/>
    </location>
</feature>
<dbReference type="AlphaFoldDB" id="A0A9D1JH39"/>
<dbReference type="Pfam" id="PF14808">
    <property type="entry name" value="TMEM164"/>
    <property type="match status" value="1"/>
</dbReference>
<name>A0A9D1JH39_9FIRM</name>
<comment type="caution">
    <text evidence="2">The sequence shown here is derived from an EMBL/GenBank/DDBJ whole genome shotgun (WGS) entry which is preliminary data.</text>
</comment>
<feature type="transmembrane region" description="Helical" evidence="1">
    <location>
        <begin position="39"/>
        <end position="59"/>
    </location>
</feature>
<accession>A0A9D1JH39</accession>
<feature type="transmembrane region" description="Helical" evidence="1">
    <location>
        <begin position="6"/>
        <end position="27"/>
    </location>
</feature>
<dbReference type="InterPro" id="IPR011737">
    <property type="entry name" value="CHP02206_TP0381"/>
</dbReference>
<keyword evidence="1" id="KW-0812">Transmembrane</keyword>
<proteinExistence type="predicted"/>
<evidence type="ECO:0000313" key="2">
    <source>
        <dbReference type="EMBL" id="HIS24027.1"/>
    </source>
</evidence>
<gene>
    <name evidence="2" type="ORF">IAD01_01285</name>
</gene>
<dbReference type="NCBIfam" id="TIGR02206">
    <property type="entry name" value="intg_mem_TP0381"/>
    <property type="match status" value="1"/>
</dbReference>
<organism evidence="2 3">
    <name type="scientific">Candidatus Faeciplasma gallinarum</name>
    <dbReference type="NCBI Taxonomy" id="2840799"/>
    <lineage>
        <taxon>Bacteria</taxon>
        <taxon>Bacillati</taxon>
        <taxon>Bacillota</taxon>
        <taxon>Clostridia</taxon>
        <taxon>Eubacteriales</taxon>
        <taxon>Oscillospiraceae</taxon>
        <taxon>Oscillospiraceae incertae sedis</taxon>
        <taxon>Candidatus Faeciplasma</taxon>
    </lineage>
</organism>
<keyword evidence="1" id="KW-1133">Transmembrane helix</keyword>
<protein>
    <submittedName>
        <fullName evidence="2">TIGR02206 family membrane protein</fullName>
    </submittedName>
</protein>
<keyword evidence="1" id="KW-0472">Membrane</keyword>
<evidence type="ECO:0000313" key="3">
    <source>
        <dbReference type="Proteomes" id="UP000823982"/>
    </source>
</evidence>
<evidence type="ECO:0000256" key="1">
    <source>
        <dbReference type="SAM" id="Phobius"/>
    </source>
</evidence>
<reference evidence="2" key="1">
    <citation type="submission" date="2020-10" db="EMBL/GenBank/DDBJ databases">
        <authorList>
            <person name="Gilroy R."/>
        </authorList>
    </citation>
    <scope>NUCLEOTIDE SEQUENCE</scope>
    <source>
        <strain evidence="2">CHK157-1446</strain>
    </source>
</reference>
<dbReference type="EMBL" id="DVIR01000011">
    <property type="protein sequence ID" value="HIS24027.1"/>
    <property type="molecule type" value="Genomic_DNA"/>
</dbReference>